<evidence type="ECO:0000313" key="12">
    <source>
        <dbReference type="Proteomes" id="UP000046947"/>
    </source>
</evidence>
<dbReference type="EMBL" id="CHKL01000215">
    <property type="protein sequence ID" value="COW28837.1"/>
    <property type="molecule type" value="Genomic_DNA"/>
</dbReference>
<evidence type="ECO:0000313" key="10">
    <source>
        <dbReference type="EMBL" id="OMH59440.1"/>
    </source>
</evidence>
<evidence type="ECO:0000313" key="13">
    <source>
        <dbReference type="Proteomes" id="UP000048289"/>
    </source>
</evidence>
<dbReference type="Proteomes" id="UP000189452">
    <property type="component" value="Chromosome"/>
</dbReference>
<feature type="transmembrane region" description="Helical" evidence="1">
    <location>
        <begin position="188"/>
        <end position="212"/>
    </location>
</feature>
<evidence type="ECO:0000313" key="5">
    <source>
        <dbReference type="EMBL" id="CKR25762.1"/>
    </source>
</evidence>
<keyword evidence="1" id="KW-0812">Transmembrane</keyword>
<dbReference type="EMBL" id="CNFT01000165">
    <property type="protein sequence ID" value="CKR25762.1"/>
    <property type="molecule type" value="Genomic_DNA"/>
</dbReference>
<gene>
    <name evidence="10" type="ORF">A4S10_01608</name>
    <name evidence="7" type="ORF">ERS007679_02676</name>
    <name evidence="2" type="ORF">ERS007681_01993</name>
    <name evidence="3" type="ORF">ERS007688_03734</name>
    <name evidence="8" type="ORF">ERS007741_02082</name>
    <name evidence="6" type="ORF">ERS027646_00764</name>
    <name evidence="5" type="ORF">ERS027659_01017</name>
    <name evidence="4" type="ORF">ERS027661_00467</name>
    <name evidence="9" type="ORF">J8J21_13220</name>
</gene>
<dbReference type="AlphaFoldDB" id="A0A045KIS5"/>
<reference evidence="10 18" key="3">
    <citation type="submission" date="2017-02" db="EMBL/GenBank/DDBJ databases">
        <title>Protein polymorphisms may explain contrasting epidemiological fitness of two variants of a multidrug-resistant Mycobacterium tuberculosis strain.</title>
        <authorList>
            <person name="Bigi M.M."/>
            <person name="Lopez B."/>
            <person name="Blanco F.C."/>
            <person name="Sasiain M.C."/>
            <person name="De La Barrera S."/>
            <person name="Ritacco V."/>
            <person name="Bigi F."/>
            <person name="Soria M.A."/>
        </authorList>
    </citation>
    <scope>NUCLEOTIDE SEQUENCE [LARGE SCALE GENOMIC DNA]</scope>
    <source>
        <strain evidence="10 18">6548</strain>
    </source>
</reference>
<evidence type="ECO:0000313" key="6">
    <source>
        <dbReference type="EMBL" id="CKR83130.1"/>
    </source>
</evidence>
<evidence type="ECO:0000313" key="11">
    <source>
        <dbReference type="Proteomes" id="UP000045842"/>
    </source>
</evidence>
<accession>A0A045KIS5</accession>
<feature type="transmembrane region" description="Helical" evidence="1">
    <location>
        <begin position="151"/>
        <end position="168"/>
    </location>
</feature>
<dbReference type="EMBL" id="CNGE01000088">
    <property type="protein sequence ID" value="CKR83130.1"/>
    <property type="molecule type" value="Genomic_DNA"/>
</dbReference>
<reference evidence="9 19" key="4">
    <citation type="submission" date="2021-03" db="EMBL/GenBank/DDBJ databases">
        <title>Whole Genome Sequencing of Mycobacterium tuberculosis clinical isolates from Arunachal Pradesh, India.</title>
        <authorList>
            <person name="Singh S."/>
            <person name="Mudliar S.R."/>
            <person name="Kulsum U."/>
            <person name="Rufai S.B."/>
            <person name="Singh P.K."/>
            <person name="Umpo M."/>
            <person name="Nyori M."/>
        </authorList>
    </citation>
    <scope>NUCLEOTIDE SEQUENCE [LARGE SCALE GENOMIC DNA]</scope>
    <source>
        <strain evidence="9 19">OMICS/BPL/0142/20/SP</strain>
    </source>
</reference>
<dbReference type="Proteomes" id="UP000048948">
    <property type="component" value="Unassembled WGS sequence"/>
</dbReference>
<dbReference type="Proteomes" id="UP000045842">
    <property type="component" value="Unassembled WGS sequence"/>
</dbReference>
<evidence type="ECO:0000313" key="18">
    <source>
        <dbReference type="Proteomes" id="UP000189452"/>
    </source>
</evidence>
<feature type="transmembrane region" description="Helical" evidence="1">
    <location>
        <begin position="78"/>
        <end position="104"/>
    </location>
</feature>
<dbReference type="Proteomes" id="UP000671119">
    <property type="component" value="Unassembled WGS sequence"/>
</dbReference>
<evidence type="ECO:0000313" key="16">
    <source>
        <dbReference type="Proteomes" id="UP000049023"/>
    </source>
</evidence>
<evidence type="ECO:0000313" key="8">
    <source>
        <dbReference type="EMBL" id="COW28837.1"/>
    </source>
</evidence>
<evidence type="ECO:0000313" key="2">
    <source>
        <dbReference type="EMBL" id="CFE39609.1"/>
    </source>
</evidence>
<organism evidence="4 16">
    <name type="scientific">Mycobacterium tuberculosis</name>
    <dbReference type="NCBI Taxonomy" id="1773"/>
    <lineage>
        <taxon>Bacteria</taxon>
        <taxon>Bacillati</taxon>
        <taxon>Actinomycetota</taxon>
        <taxon>Actinomycetes</taxon>
        <taxon>Mycobacteriales</taxon>
        <taxon>Mycobacteriaceae</taxon>
        <taxon>Mycobacterium</taxon>
        <taxon>Mycobacterium tuberculosis complex</taxon>
    </lineage>
</organism>
<dbReference type="RefSeq" id="WP_003407654.1">
    <property type="nucleotide sequence ID" value="NZ_AP018033.1"/>
</dbReference>
<feature type="transmembrane region" description="Helical" evidence="1">
    <location>
        <begin position="32"/>
        <end position="57"/>
    </location>
</feature>
<evidence type="ECO:0000313" key="9">
    <source>
        <dbReference type="EMBL" id="MBP0684063.1"/>
    </source>
</evidence>
<dbReference type="GeneID" id="45425498"/>
<dbReference type="Proteomes" id="UP000050164">
    <property type="component" value="Unassembled WGS sequence"/>
</dbReference>
<evidence type="ECO:0000313" key="7">
    <source>
        <dbReference type="EMBL" id="COV90247.1"/>
    </source>
</evidence>
<name>A0A045KIS5_MYCTX</name>
<dbReference type="EMBL" id="CSAD01000391">
    <property type="protein sequence ID" value="COV90247.1"/>
    <property type="molecule type" value="Genomic_DNA"/>
</dbReference>
<dbReference type="EMBL" id="LWDQ01000001">
    <property type="protein sequence ID" value="OMH59440.1"/>
    <property type="molecule type" value="Genomic_DNA"/>
</dbReference>
<dbReference type="InterPro" id="IPR021315">
    <property type="entry name" value="Gap/Sap"/>
</dbReference>
<dbReference type="EMBL" id="JAGIZI010000020">
    <property type="protein sequence ID" value="MBP0684063.1"/>
    <property type="molecule type" value="Genomic_DNA"/>
</dbReference>
<feature type="transmembrane region" description="Helical" evidence="1">
    <location>
        <begin position="233"/>
        <end position="251"/>
    </location>
</feature>
<evidence type="ECO:0000313" key="15">
    <source>
        <dbReference type="Proteomes" id="UP000048948"/>
    </source>
</evidence>
<evidence type="ECO:0000313" key="3">
    <source>
        <dbReference type="EMBL" id="CFE72599.1"/>
    </source>
</evidence>
<evidence type="ECO:0000313" key="14">
    <source>
        <dbReference type="Proteomes" id="UP000048600"/>
    </source>
</evidence>
<dbReference type="Pfam" id="PF11139">
    <property type="entry name" value="SfLAP"/>
    <property type="match status" value="1"/>
</dbReference>
<sequence>MWTMVLLLGLGMAIDPARLGLAVVMLSRRRPMLNLFAFWVGGMVAGVGIALAVLVFMRDVALAAIQGVVSAANEFREAVGILAGGRLHIVIGVIMLLLAARMVARARAQVGVPVGPVGVADGGMSALALAQRPPGLVARLEVRTQQMLQGDVVWPAFVVGVASSAPPFESVVALTVIMASGAEIGTQFGAFVVFTLLVLAVIEIPLVAYLAIPQQTQQVMLRFQDWVRSNRRQISLTILIGVGFLFLYQGVTSL</sequence>
<keyword evidence="1" id="KW-0472">Membrane</keyword>
<dbReference type="Proteomes" id="UP000048289">
    <property type="component" value="Unassembled WGS sequence"/>
</dbReference>
<keyword evidence="1" id="KW-1133">Transmembrane helix</keyword>
<evidence type="ECO:0000313" key="19">
    <source>
        <dbReference type="Proteomes" id="UP000671119"/>
    </source>
</evidence>
<evidence type="ECO:0000256" key="1">
    <source>
        <dbReference type="SAM" id="Phobius"/>
    </source>
</evidence>
<reference evidence="11 12" key="1">
    <citation type="submission" date="2015-03" db="EMBL/GenBank/DDBJ databases">
        <authorList>
            <consortium name="Pathogen Informatics"/>
        </authorList>
    </citation>
    <scope>NUCLEOTIDE SEQUENCE [LARGE SCALE GENOMIC DNA]</scope>
    <source>
        <strain evidence="6 15">Bir 172</strain>
        <strain evidence="5 17">Bir 185</strain>
        <strain evidence="4 16">Bir 187</strain>
        <strain evidence="7 11">G09801536</strain>
        <strain evidence="2 13">G09901357</strain>
        <strain evidence="3 12">H09601792</strain>
        <strain evidence="8 14">P00601463</strain>
    </source>
</reference>
<dbReference type="EMBL" id="CFOH01000876">
    <property type="protein sequence ID" value="CFE72599.1"/>
    <property type="molecule type" value="Genomic_DNA"/>
</dbReference>
<dbReference type="EMBL" id="CFOE01000232">
    <property type="protein sequence ID" value="CFE39609.1"/>
    <property type="molecule type" value="Genomic_DNA"/>
</dbReference>
<proteinExistence type="predicted"/>
<evidence type="ECO:0000313" key="4">
    <source>
        <dbReference type="EMBL" id="CKR02603.1"/>
    </source>
</evidence>
<protein>
    <submittedName>
        <fullName evidence="4">Conserved membrane protein of uncharacterized function</fullName>
    </submittedName>
    <submittedName>
        <fullName evidence="9">GAP family protein</fullName>
    </submittedName>
</protein>
<dbReference type="OMA" id="SKPRPMV"/>
<dbReference type="Proteomes" id="UP000046947">
    <property type="component" value="Unassembled WGS sequence"/>
</dbReference>
<dbReference type="Proteomes" id="UP000048600">
    <property type="component" value="Unassembled WGS sequence"/>
</dbReference>
<reference evidence="10 18" key="2">
    <citation type="submission" date="2016-04" db="EMBL/GenBank/DDBJ databases">
        <authorList>
            <person name="Bigi M."/>
            <person name="Bigi F."/>
            <person name="Soria M.A."/>
        </authorList>
    </citation>
    <scope>NUCLEOTIDE SEQUENCE [LARGE SCALE GENOMIC DNA]</scope>
    <source>
        <strain evidence="10 18">6548</strain>
    </source>
</reference>
<evidence type="ECO:0000313" key="17">
    <source>
        <dbReference type="Proteomes" id="UP000050164"/>
    </source>
</evidence>
<dbReference type="EMBL" id="CNFU01000055">
    <property type="protein sequence ID" value="CKR02603.1"/>
    <property type="molecule type" value="Genomic_DNA"/>
</dbReference>
<dbReference type="Proteomes" id="UP000049023">
    <property type="component" value="Unassembled WGS sequence"/>
</dbReference>